<dbReference type="OrthoDB" id="4068927at2"/>
<gene>
    <name evidence="1" type="ORF">FPZ47_25170</name>
</gene>
<dbReference type="EMBL" id="VMQU01000176">
    <property type="protein sequence ID" value="TVS78286.1"/>
    <property type="molecule type" value="Genomic_DNA"/>
</dbReference>
<dbReference type="AlphaFoldDB" id="A0A557WYD1"/>
<protein>
    <submittedName>
        <fullName evidence="1">TIGR04255 family protein</fullName>
    </submittedName>
</protein>
<organism evidence="1 2">
    <name type="scientific">Mycobacterium helveticum</name>
    <dbReference type="NCBI Taxonomy" id="2592811"/>
    <lineage>
        <taxon>Bacteria</taxon>
        <taxon>Bacillati</taxon>
        <taxon>Actinomycetota</taxon>
        <taxon>Actinomycetes</taxon>
        <taxon>Mycobacteriales</taxon>
        <taxon>Mycobacteriaceae</taxon>
        <taxon>Mycobacterium</taxon>
    </lineage>
</organism>
<reference evidence="1 2" key="1">
    <citation type="submission" date="2019-07" db="EMBL/GenBank/DDBJ databases">
        <title>New Mycobacterium species.</title>
        <authorList>
            <person name="Tortoli E."/>
            <person name="Ghielmetti G."/>
            <person name="Friedel U."/>
            <person name="Trovato A."/>
        </authorList>
    </citation>
    <scope>NUCLEOTIDE SEQUENCE [LARGE SCALE GENOMIC DNA]</scope>
    <source>
        <strain evidence="1 2">16-83</strain>
    </source>
</reference>
<dbReference type="RefSeq" id="WP_144956595.1">
    <property type="nucleotide sequence ID" value="NZ_VMQU01000176.1"/>
</dbReference>
<keyword evidence="2" id="KW-1185">Reference proteome</keyword>
<evidence type="ECO:0000313" key="2">
    <source>
        <dbReference type="Proteomes" id="UP000320513"/>
    </source>
</evidence>
<sequence>MLPKMTVDAASPNAPVALVTMEVRHPATDSLNESSSGALKRLLADHLPIERQAQDVAWGMGAGGSPQPTAERFNRYVNRDNTLAASMKNQAVVIETTAYSNFETLLEIMMRVVDARSQVSSIVGVERIGLRYVLEVRVPVGVDGRVEWANWIAEPLLGPQRIAPAGLTLTEWQGAAVYREANPGKSMIVRYGPGVGQALDQNYHLRRTMPTQQGPFFLLDIDSFWTPTGSIPEYDRNAVLTTFQDLYDPARTVFQEMLTSRLRDDLLSS</sequence>
<accession>A0A557WYD1</accession>
<dbReference type="InterPro" id="IPR026349">
    <property type="entry name" value="CHP04255"/>
</dbReference>
<evidence type="ECO:0000313" key="1">
    <source>
        <dbReference type="EMBL" id="TVS78286.1"/>
    </source>
</evidence>
<proteinExistence type="predicted"/>
<dbReference type="Proteomes" id="UP000320513">
    <property type="component" value="Unassembled WGS sequence"/>
</dbReference>
<name>A0A557WYD1_9MYCO</name>
<dbReference type="NCBIfam" id="TIGR04255">
    <property type="entry name" value="sporadTIGR04255"/>
    <property type="match status" value="1"/>
</dbReference>
<comment type="caution">
    <text evidence="1">The sequence shown here is derived from an EMBL/GenBank/DDBJ whole genome shotgun (WGS) entry which is preliminary data.</text>
</comment>